<dbReference type="RefSeq" id="WP_170100271.1">
    <property type="nucleotide sequence ID" value="NZ_QAOM01000017.1"/>
</dbReference>
<feature type="transmembrane region" description="Helical" evidence="1">
    <location>
        <begin position="79"/>
        <end position="96"/>
    </location>
</feature>
<dbReference type="Proteomes" id="UP000244161">
    <property type="component" value="Unassembled WGS sequence"/>
</dbReference>
<evidence type="ECO:0000313" key="3">
    <source>
        <dbReference type="Proteomes" id="UP000244161"/>
    </source>
</evidence>
<evidence type="ECO:0000256" key="1">
    <source>
        <dbReference type="SAM" id="Phobius"/>
    </source>
</evidence>
<feature type="transmembrane region" description="Helical" evidence="1">
    <location>
        <begin position="108"/>
        <end position="130"/>
    </location>
</feature>
<name>A0A2T5IF27_9LACT</name>
<keyword evidence="1" id="KW-1133">Transmembrane helix</keyword>
<accession>A0A2T5IF27</accession>
<dbReference type="AlphaFoldDB" id="A0A2T5IF27"/>
<organism evidence="2 3">
    <name type="scientific">Trichococcus patagoniensis</name>
    <dbReference type="NCBI Taxonomy" id="382641"/>
    <lineage>
        <taxon>Bacteria</taxon>
        <taxon>Bacillati</taxon>
        <taxon>Bacillota</taxon>
        <taxon>Bacilli</taxon>
        <taxon>Lactobacillales</taxon>
        <taxon>Carnobacteriaceae</taxon>
        <taxon>Trichococcus</taxon>
    </lineage>
</organism>
<dbReference type="EMBL" id="QAOM01000017">
    <property type="protein sequence ID" value="PTQ82413.1"/>
    <property type="molecule type" value="Genomic_DNA"/>
</dbReference>
<dbReference type="InterPro" id="IPR006938">
    <property type="entry name" value="DUF624"/>
</dbReference>
<feature type="transmembrane region" description="Helical" evidence="1">
    <location>
        <begin position="20"/>
        <end position="43"/>
    </location>
</feature>
<sequence>MDNTSRDENKAWSLLEKVGNLAILNCLFLISSLPLLTFGTALLTVNQVGKNILDDKEPYVFTTYIKYFKKNFKSGIKNWILTILFFVLIFGNLVMLENNIVTPLLKMVALSVVLLFLSLYLIVVTFAFTSDVENITNVKDSVIKNIVIGFQNPLVTIGLVSWNVLNILFFAWLLTFASFFLIYYFSIGFALLSLVNGSLIRRLKQKSD</sequence>
<feature type="transmembrane region" description="Helical" evidence="1">
    <location>
        <begin position="168"/>
        <end position="195"/>
    </location>
</feature>
<gene>
    <name evidence="2" type="ORF">C8U37_11712</name>
</gene>
<keyword evidence="3" id="KW-1185">Reference proteome</keyword>
<comment type="caution">
    <text evidence="2">The sequence shown here is derived from an EMBL/GenBank/DDBJ whole genome shotgun (WGS) entry which is preliminary data.</text>
</comment>
<dbReference type="Pfam" id="PF04854">
    <property type="entry name" value="DUF624"/>
    <property type="match status" value="1"/>
</dbReference>
<reference evidence="2 3" key="1">
    <citation type="submission" date="2018-04" db="EMBL/GenBank/DDBJ databases">
        <title>Genomic Encyclopedia of Archaeal and Bacterial Type Strains, Phase II (KMG-II): from individual species to whole genera.</title>
        <authorList>
            <person name="Goeker M."/>
        </authorList>
    </citation>
    <scope>NUCLEOTIDE SEQUENCE [LARGE SCALE GENOMIC DNA]</scope>
    <source>
        <strain evidence="2 3">DSM 18806</strain>
    </source>
</reference>
<protein>
    <submittedName>
        <fullName evidence="2">Putative membrane protein YesL</fullName>
    </submittedName>
</protein>
<proteinExistence type="predicted"/>
<keyword evidence="1" id="KW-0472">Membrane</keyword>
<evidence type="ECO:0000313" key="2">
    <source>
        <dbReference type="EMBL" id="PTQ82413.1"/>
    </source>
</evidence>
<keyword evidence="1" id="KW-0812">Transmembrane</keyword>